<evidence type="ECO:0000256" key="6">
    <source>
        <dbReference type="ARBA" id="ARBA00022692"/>
    </source>
</evidence>
<dbReference type="InterPro" id="IPR025110">
    <property type="entry name" value="AMP-bd_C"/>
</dbReference>
<evidence type="ECO:0000256" key="11">
    <source>
        <dbReference type="ARBA" id="ARBA00023098"/>
    </source>
</evidence>
<evidence type="ECO:0000259" key="20">
    <source>
        <dbReference type="Pfam" id="PF13193"/>
    </source>
</evidence>
<evidence type="ECO:0000256" key="13">
    <source>
        <dbReference type="ARBA" id="ARBA00024484"/>
    </source>
</evidence>
<feature type="transmembrane region" description="Helical" evidence="18">
    <location>
        <begin position="7"/>
        <end position="27"/>
    </location>
</feature>
<evidence type="ECO:0000256" key="3">
    <source>
        <dbReference type="ARBA" id="ARBA00022448"/>
    </source>
</evidence>
<sequence>MLDLYTAALGLLILLPLLGNFFFPYFWLDLTAFFRLLHMGYRCHSYLQRNPPFTFLDIFLARVQKYSEKPLILFEDEIYSYRDIDRHSNQIARVLKGYVGLKEGDTMAVFLKNIPAYLSVWMGLAKIGCTMACINYNIRLRSLLHVLKSCKAKVLLTTPDLKDAIEDVLPTLNNEGIRVFYLSKDSPTEGVEALLERIKLSSAESVPFSFRANVTPKSTCLYIFTSGTTGLPKAANLSQKKVLLGSHLLRLCQVHAKDVVYIPLPLYHSAGLLGLVGCIDMGATCALRSKFSVSHYWDDCRRYHVTVIQYVGEMMRYLCNAPKKDSDRDHSVRAAIGNGMRVEVWKEFLNRFGPIQIYELYGATEGTAGFINYTGKVGAVGRTSFFIKKLYNYKLVQYDVDAEQPVRDEKGFCIPVTTGQTGLMVVKINKTHPFEGYAGDRQNTEKKILQDVLKKGDSYFNTGDLLMEDHEGFLYFQDRVGDTFRWKGENVATTEVEMTLAILDFIQEVSVYGVPVPGHEGKIGMAAIRLKDGLSFDGKKLFVHTNDYLPSYAIPRFIRIQAVLEITGTFKQRKGHLVRDGFNPATISEPLFFLDDSEKNYMPMTEEIYHSIVEKKRKL</sequence>
<evidence type="ECO:0000256" key="17">
    <source>
        <dbReference type="ARBA" id="ARBA00048666"/>
    </source>
</evidence>
<dbReference type="InterPro" id="IPR020845">
    <property type="entry name" value="AMP-binding_CS"/>
</dbReference>
<dbReference type="KEGG" id="pbi:103067344"/>
<dbReference type="GO" id="GO:0004467">
    <property type="term" value="F:long-chain fatty acid-CoA ligase activity"/>
    <property type="evidence" value="ECO:0007669"/>
    <property type="project" value="UniProtKB-EC"/>
</dbReference>
<evidence type="ECO:0000256" key="18">
    <source>
        <dbReference type="SAM" id="Phobius"/>
    </source>
</evidence>
<evidence type="ECO:0000256" key="9">
    <source>
        <dbReference type="ARBA" id="ARBA00022989"/>
    </source>
</evidence>
<evidence type="ECO:0000259" key="19">
    <source>
        <dbReference type="Pfam" id="PF00501"/>
    </source>
</evidence>
<dbReference type="GO" id="GO:0005789">
    <property type="term" value="C:endoplasmic reticulum membrane"/>
    <property type="evidence" value="ECO:0007669"/>
    <property type="project" value="TreeGrafter"/>
</dbReference>
<evidence type="ECO:0000256" key="2">
    <source>
        <dbReference type="ARBA" id="ARBA00006432"/>
    </source>
</evidence>
<reference evidence="22" key="1">
    <citation type="submission" date="2025-08" db="UniProtKB">
        <authorList>
            <consortium name="RefSeq"/>
        </authorList>
    </citation>
    <scope>IDENTIFICATION</scope>
    <source>
        <tissue evidence="22">Liver</tissue>
    </source>
</reference>
<dbReference type="InterPro" id="IPR000873">
    <property type="entry name" value="AMP-dep_synth/lig_dom"/>
</dbReference>
<keyword evidence="8" id="KW-0276">Fatty acid metabolism</keyword>
<dbReference type="PANTHER" id="PTHR43107:SF4">
    <property type="entry name" value="LONG-CHAIN FATTY ACID TRANSPORT PROTEIN 2"/>
    <property type="match status" value="1"/>
</dbReference>
<evidence type="ECO:0000256" key="14">
    <source>
        <dbReference type="ARBA" id="ARBA00026121"/>
    </source>
</evidence>
<dbReference type="Gene3D" id="3.30.300.30">
    <property type="match status" value="1"/>
</dbReference>
<protein>
    <recommendedName>
        <fullName evidence="14">long-chain-fatty-acid--CoA ligase</fullName>
        <ecNumber evidence="14">6.2.1.3</ecNumber>
    </recommendedName>
    <alternativeName>
        <fullName evidence="16">Long-chain-fatty-acid--CoA ligase</fullName>
    </alternativeName>
</protein>
<dbReference type="GO" id="GO:0008206">
    <property type="term" value="P:bile acid metabolic process"/>
    <property type="evidence" value="ECO:0007669"/>
    <property type="project" value="TreeGrafter"/>
</dbReference>
<dbReference type="InterPro" id="IPR042099">
    <property type="entry name" value="ANL_N_sf"/>
</dbReference>
<evidence type="ECO:0000256" key="12">
    <source>
        <dbReference type="ARBA" id="ARBA00023136"/>
    </source>
</evidence>
<organism evidence="21 22">
    <name type="scientific">Python bivittatus</name>
    <name type="common">Burmese python</name>
    <name type="synonym">Python molurus bivittatus</name>
    <dbReference type="NCBI Taxonomy" id="176946"/>
    <lineage>
        <taxon>Eukaryota</taxon>
        <taxon>Metazoa</taxon>
        <taxon>Chordata</taxon>
        <taxon>Craniata</taxon>
        <taxon>Vertebrata</taxon>
        <taxon>Euteleostomi</taxon>
        <taxon>Lepidosauria</taxon>
        <taxon>Squamata</taxon>
        <taxon>Bifurcata</taxon>
        <taxon>Unidentata</taxon>
        <taxon>Episquamata</taxon>
        <taxon>Toxicofera</taxon>
        <taxon>Serpentes</taxon>
        <taxon>Henophidia</taxon>
        <taxon>Pythonidae</taxon>
        <taxon>Python</taxon>
    </lineage>
</organism>
<name>A0A9F3QTV0_PYTBI</name>
<dbReference type="GeneID" id="103067344"/>
<proteinExistence type="inferred from homology"/>
<evidence type="ECO:0000256" key="16">
    <source>
        <dbReference type="ARBA" id="ARBA00041297"/>
    </source>
</evidence>
<dbReference type="Gene3D" id="3.40.50.12780">
    <property type="entry name" value="N-terminal domain of ligase-like"/>
    <property type="match status" value="1"/>
</dbReference>
<keyword evidence="4" id="KW-1003">Cell membrane</keyword>
<keyword evidence="12 18" id="KW-0472">Membrane</keyword>
<comment type="similarity">
    <text evidence="2">Belongs to the ATP-dependent AMP-binding enzyme family.</text>
</comment>
<comment type="catalytic activity">
    <reaction evidence="17">
        <text>tetracosanoate + ATP + CoA = tetracosanoyl-CoA + AMP + diphosphate</text>
        <dbReference type="Rhea" id="RHEA:33639"/>
        <dbReference type="ChEBI" id="CHEBI:30616"/>
        <dbReference type="ChEBI" id="CHEBI:31014"/>
        <dbReference type="ChEBI" id="CHEBI:33019"/>
        <dbReference type="ChEBI" id="CHEBI:57287"/>
        <dbReference type="ChEBI" id="CHEBI:65052"/>
        <dbReference type="ChEBI" id="CHEBI:456215"/>
    </reaction>
    <physiologicalReaction direction="left-to-right" evidence="17">
        <dbReference type="Rhea" id="RHEA:33640"/>
    </physiologicalReaction>
</comment>
<dbReference type="PROSITE" id="PS00455">
    <property type="entry name" value="AMP_BINDING"/>
    <property type="match status" value="1"/>
</dbReference>
<dbReference type="NCBIfam" id="NF006134">
    <property type="entry name" value="PRK08279.1"/>
    <property type="match status" value="1"/>
</dbReference>
<dbReference type="Pfam" id="PF13193">
    <property type="entry name" value="AMP-binding_C"/>
    <property type="match status" value="1"/>
</dbReference>
<dbReference type="PANTHER" id="PTHR43107">
    <property type="entry name" value="LONG-CHAIN FATTY ACID TRANSPORT PROTEIN"/>
    <property type="match status" value="1"/>
</dbReference>
<comment type="catalytic activity">
    <reaction evidence="13">
        <text>a long-chain fatty acid + ATP + CoA = a long-chain fatty acyl-CoA + AMP + diphosphate</text>
        <dbReference type="Rhea" id="RHEA:15421"/>
        <dbReference type="ChEBI" id="CHEBI:30616"/>
        <dbReference type="ChEBI" id="CHEBI:33019"/>
        <dbReference type="ChEBI" id="CHEBI:57287"/>
        <dbReference type="ChEBI" id="CHEBI:57560"/>
        <dbReference type="ChEBI" id="CHEBI:83139"/>
        <dbReference type="ChEBI" id="CHEBI:456215"/>
        <dbReference type="EC" id="6.2.1.3"/>
    </reaction>
    <physiologicalReaction direction="left-to-right" evidence="13">
        <dbReference type="Rhea" id="RHEA:15422"/>
    </physiologicalReaction>
</comment>
<comment type="catalytic activity">
    <reaction evidence="15">
        <text>a very long-chain fatty acid + ATP + CoA = a very long-chain fatty acyl-CoA + AMP + diphosphate</text>
        <dbReference type="Rhea" id="RHEA:54536"/>
        <dbReference type="ChEBI" id="CHEBI:30616"/>
        <dbReference type="ChEBI" id="CHEBI:33019"/>
        <dbReference type="ChEBI" id="CHEBI:57287"/>
        <dbReference type="ChEBI" id="CHEBI:58950"/>
        <dbReference type="ChEBI" id="CHEBI:138261"/>
        <dbReference type="ChEBI" id="CHEBI:456215"/>
    </reaction>
    <physiologicalReaction direction="left-to-right" evidence="15">
        <dbReference type="Rhea" id="RHEA:54537"/>
    </physiologicalReaction>
</comment>
<dbReference type="AlphaFoldDB" id="A0A9F3QTV0"/>
<evidence type="ECO:0000256" key="1">
    <source>
        <dbReference type="ARBA" id="ARBA00004651"/>
    </source>
</evidence>
<keyword evidence="7" id="KW-0547">Nucleotide-binding</keyword>
<keyword evidence="5" id="KW-0436">Ligase</keyword>
<dbReference type="Pfam" id="PF00501">
    <property type="entry name" value="AMP-binding"/>
    <property type="match status" value="1"/>
</dbReference>
<dbReference type="FunFam" id="3.40.50.12780:FF:000005">
    <property type="entry name" value="Solute carrier family 27 member 6"/>
    <property type="match status" value="1"/>
</dbReference>
<feature type="domain" description="AMP-dependent synthetase/ligase" evidence="19">
    <location>
        <begin position="61"/>
        <end position="382"/>
    </location>
</feature>
<dbReference type="FunFam" id="3.30.300.30:FF:000002">
    <property type="entry name" value="Long-chain fatty acid transport protein 1"/>
    <property type="match status" value="1"/>
</dbReference>
<evidence type="ECO:0000313" key="21">
    <source>
        <dbReference type="Proteomes" id="UP000695026"/>
    </source>
</evidence>
<evidence type="ECO:0000256" key="4">
    <source>
        <dbReference type="ARBA" id="ARBA00022475"/>
    </source>
</evidence>
<accession>A0A9F3QTV0</accession>
<comment type="subcellular location">
    <subcellularLocation>
        <location evidence="1">Cell membrane</location>
        <topology evidence="1">Multi-pass membrane protein</topology>
    </subcellularLocation>
</comment>
<keyword evidence="21" id="KW-1185">Reference proteome</keyword>
<evidence type="ECO:0000256" key="7">
    <source>
        <dbReference type="ARBA" id="ARBA00022741"/>
    </source>
</evidence>
<dbReference type="InterPro" id="IPR045851">
    <property type="entry name" value="AMP-bd_C_sf"/>
</dbReference>
<keyword evidence="3" id="KW-0813">Transport</keyword>
<dbReference type="OrthoDB" id="288590at2759"/>
<dbReference type="OMA" id="KIPHIVE"/>
<dbReference type="EC" id="6.2.1.3" evidence="14"/>
<evidence type="ECO:0000256" key="15">
    <source>
        <dbReference type="ARBA" id="ARBA00036527"/>
    </source>
</evidence>
<dbReference type="RefSeq" id="XP_015745712.1">
    <property type="nucleotide sequence ID" value="XM_015890226.2"/>
</dbReference>
<evidence type="ECO:0000256" key="10">
    <source>
        <dbReference type="ARBA" id="ARBA00023055"/>
    </source>
</evidence>
<gene>
    <name evidence="22" type="primary">LOC103067344</name>
</gene>
<evidence type="ECO:0000313" key="22">
    <source>
        <dbReference type="RefSeq" id="XP_015745712.1"/>
    </source>
</evidence>
<feature type="domain" description="AMP-binding enzyme C-terminal" evidence="20">
    <location>
        <begin position="495"/>
        <end position="571"/>
    </location>
</feature>
<dbReference type="SUPFAM" id="SSF56801">
    <property type="entry name" value="Acetyl-CoA synthetase-like"/>
    <property type="match status" value="1"/>
</dbReference>
<dbReference type="GO" id="GO:0005324">
    <property type="term" value="F:long-chain fatty acid transmembrane transporter activity"/>
    <property type="evidence" value="ECO:0007669"/>
    <property type="project" value="TreeGrafter"/>
</dbReference>
<dbReference type="GO" id="GO:0005886">
    <property type="term" value="C:plasma membrane"/>
    <property type="evidence" value="ECO:0007669"/>
    <property type="project" value="UniProtKB-SubCell"/>
</dbReference>
<keyword evidence="6 18" id="KW-0812">Transmembrane</keyword>
<keyword evidence="9 18" id="KW-1133">Transmembrane helix</keyword>
<dbReference type="Proteomes" id="UP000695026">
    <property type="component" value="Unplaced"/>
</dbReference>
<evidence type="ECO:0000256" key="8">
    <source>
        <dbReference type="ARBA" id="ARBA00022832"/>
    </source>
</evidence>
<dbReference type="GO" id="GO:0044539">
    <property type="term" value="P:long-chain fatty acid import into cell"/>
    <property type="evidence" value="ECO:0007669"/>
    <property type="project" value="TreeGrafter"/>
</dbReference>
<keyword evidence="11" id="KW-0443">Lipid metabolism</keyword>
<dbReference type="GO" id="GO:0000166">
    <property type="term" value="F:nucleotide binding"/>
    <property type="evidence" value="ECO:0007669"/>
    <property type="project" value="UniProtKB-KW"/>
</dbReference>
<evidence type="ECO:0000256" key="5">
    <source>
        <dbReference type="ARBA" id="ARBA00022598"/>
    </source>
</evidence>
<keyword evidence="10" id="KW-0445">Lipid transport</keyword>